<evidence type="ECO:0000313" key="2">
    <source>
        <dbReference type="EMBL" id="PPQ97117.1"/>
    </source>
</evidence>
<protein>
    <submittedName>
        <fullName evidence="2">Uncharacterized protein</fullName>
    </submittedName>
</protein>
<feature type="chain" id="PRO_5019219006" evidence="1">
    <location>
        <begin position="22"/>
        <end position="619"/>
    </location>
</feature>
<keyword evidence="1" id="KW-0732">Signal</keyword>
<proteinExistence type="predicted"/>
<dbReference type="EMBL" id="NHYE01001289">
    <property type="protein sequence ID" value="PPQ97117.1"/>
    <property type="molecule type" value="Genomic_DNA"/>
</dbReference>
<keyword evidence="3" id="KW-1185">Reference proteome</keyword>
<dbReference type="InParanoid" id="A0A409Y276"/>
<name>A0A409Y276_9AGAR</name>
<comment type="caution">
    <text evidence="2">The sequence shown here is derived from an EMBL/GenBank/DDBJ whole genome shotgun (WGS) entry which is preliminary data.</text>
</comment>
<reference evidence="2 3" key="1">
    <citation type="journal article" date="2018" name="Evol. Lett.">
        <title>Horizontal gene cluster transfer increased hallucinogenic mushroom diversity.</title>
        <authorList>
            <person name="Reynolds H.T."/>
            <person name="Vijayakumar V."/>
            <person name="Gluck-Thaler E."/>
            <person name="Korotkin H.B."/>
            <person name="Matheny P.B."/>
            <person name="Slot J.C."/>
        </authorList>
    </citation>
    <scope>NUCLEOTIDE SEQUENCE [LARGE SCALE GENOMIC DNA]</scope>
    <source>
        <strain evidence="2 3">SRW20</strain>
    </source>
</reference>
<organism evidence="2 3">
    <name type="scientific">Gymnopilus dilepis</name>
    <dbReference type="NCBI Taxonomy" id="231916"/>
    <lineage>
        <taxon>Eukaryota</taxon>
        <taxon>Fungi</taxon>
        <taxon>Dikarya</taxon>
        <taxon>Basidiomycota</taxon>
        <taxon>Agaricomycotina</taxon>
        <taxon>Agaricomycetes</taxon>
        <taxon>Agaricomycetidae</taxon>
        <taxon>Agaricales</taxon>
        <taxon>Agaricineae</taxon>
        <taxon>Hymenogastraceae</taxon>
        <taxon>Gymnopilus</taxon>
    </lineage>
</organism>
<evidence type="ECO:0000256" key="1">
    <source>
        <dbReference type="SAM" id="SignalP"/>
    </source>
</evidence>
<evidence type="ECO:0000313" key="3">
    <source>
        <dbReference type="Proteomes" id="UP000284706"/>
    </source>
</evidence>
<dbReference type="OrthoDB" id="3256306at2759"/>
<feature type="signal peptide" evidence="1">
    <location>
        <begin position="1"/>
        <end position="21"/>
    </location>
</feature>
<dbReference type="AlphaFoldDB" id="A0A409Y276"/>
<dbReference type="Proteomes" id="UP000284706">
    <property type="component" value="Unassembled WGS sequence"/>
</dbReference>
<gene>
    <name evidence="2" type="ORF">CVT26_000599</name>
</gene>
<sequence>MSIKLVLNLIVLAAHLLVAFATPVDTRADQELVQTPAGLFPKSNVHAVPTGARVHQSSTEVQIIGSNGTVLHSVPITGSKAPGAPFRRPTNASTDRRRELSSGYVGYAYWENFGSSPISFFATSWTVPPVPSNVDGQLLYWFNALVPDSDDAILQPVLQFGFSPAGGGAYYGVASWYLLNSNIYHTGLVQVGPGQGLAGYMTLTSVALSGSTSTYTWSSTFVDIPATTLSITTTEELTLAYEALEIYNAETSADLPPGSTEFSQINIVTQDQENPSITWTALSDPADGISMSVVSSSSINGALQLFDTKASDWMYLTFVTKFALLAAPLLAAVASPIEVAADQDLVSTPAGLFPKANVHAIPEGGKVQQTPDSVQIIGANGTVIHSVPKSSSKTQGLPLQKPGNSTVSRRALQSGYVAYAYWRNPGPSPLSFFATSWFVPPTPATYDGQLLYWFNGLVPDSFDAILQPVLQFGFSPAGGGPFYAIASWYLINNNVYHTGITQVEPGQGLAGYMTLEGTSTSGGVTTYSWSSTFVGFPATTLTTTTTENLNWAYEALEIYTTQQTSDLPAGSTQFSWINLVTQNNQNPTLSWTTVSDPADGISMSVISSSSISGALSITY</sequence>
<accession>A0A409Y276</accession>